<dbReference type="InterPro" id="IPR047589">
    <property type="entry name" value="DUF11_rpt"/>
</dbReference>
<evidence type="ECO:0000259" key="6">
    <source>
        <dbReference type="Pfam" id="PF01345"/>
    </source>
</evidence>
<evidence type="ECO:0000256" key="5">
    <source>
        <dbReference type="SAM" id="Phobius"/>
    </source>
</evidence>
<evidence type="ECO:0000256" key="2">
    <source>
        <dbReference type="ARBA" id="ARBA00022737"/>
    </source>
</evidence>
<dbReference type="Pfam" id="PF01345">
    <property type="entry name" value="DUF11"/>
    <property type="match status" value="2"/>
</dbReference>
<dbReference type="AlphaFoldDB" id="A0A1G2B1N7"/>
<keyword evidence="5" id="KW-0472">Membrane</keyword>
<comment type="caution">
    <text evidence="7">The sequence shown here is derived from an EMBL/GenBank/DDBJ whole genome shotgun (WGS) entry which is preliminary data.</text>
</comment>
<keyword evidence="5" id="KW-1133">Transmembrane helix</keyword>
<dbReference type="EMBL" id="MHKE01000015">
    <property type="protein sequence ID" value="OGY83068.1"/>
    <property type="molecule type" value="Genomic_DNA"/>
</dbReference>
<name>A0A1G2B1N7_9BACT</name>
<feature type="domain" description="DUF11" evidence="6">
    <location>
        <begin position="764"/>
        <end position="871"/>
    </location>
</feature>
<keyword evidence="2" id="KW-0677">Repeat</keyword>
<dbReference type="InterPro" id="IPR051172">
    <property type="entry name" value="Chlamydia_OmcB"/>
</dbReference>
<keyword evidence="3" id="KW-1015">Disulfide bond</keyword>
<dbReference type="InterPro" id="IPR013783">
    <property type="entry name" value="Ig-like_fold"/>
</dbReference>
<sequence>MSVIRRINRHINLGVMMITIVVLAGIGLFVASNSTTASGAGAIWTTTGSCGDPQNINHYAIGDHVFINGANFAAEEYNWDITGQPSANPTGEVAFGTQTIDGSGAFCFDAYTIGNDNGVYKVNFDNKNDNYSVTGDVQEPFDPSCGDDVVNQESEECDGSAPDHYQCADDCTLEYIPYCGDEEVNQESEQCDWNDPQVCRTEDGYAGTQSCDMGDQSESKCTWNSCEPTEFCGDGKVNGSEQCDDGNADIGDGCSAICAIEPICTGSGTYTVDAEFDEGSLINVVHTPSDQLQLSDQVNAFNFIWVAVSTKGTVVKINTDSGAIEGEYKTSPASHGNGDPSRTTVDKDGSVWLSNRSNVFEGAGSIIHIGLVENGQCEDRNGNGVIDTSSAQDDIGAWADASGDRNVSTADDECIVHYVKMSNSSGTRHISVDASNNIWVAGLYSRNFDLVKGGKWNVPNSGTIIRSESSVGYGGYGGLIDKNGVIWSARSLLRWDTANPLTGPNGGNWTGYSHDSYGLCIDSQGNVWDTSLSGDQIRKFNSSGVLQGTFGHGNYYAQGCVVDKNDHVWIAHSILGPQNTVGHILNDGTFIGNVTVGSGPTGVAVDVNGKIWSTNYNSGTVSRIDPNAGPIGADAVTNVGEVDFTSVGLGGSPYNYSDMTGSTLSGKAESGTWTVIHDGEVSGFPWKDITWTADVPSDGDLTVSVATSEDGVTFGAPQVITSGQDLSSLTARYLKIVVSFERGEGGVSPILYDLSPNRDCGEWDVTLDKLCSPSPVAAGENITYTLNWAVENDGVTNVILTDEIPADTTFVSASDPGVYDAVTNAVVWDMGAVATGDYTTTMIVAVDSPLANGTKVSNIAALNATEIDEVTDTCEVTVSSGPILTIEKLVDKTTVNPGQTVNYTVKISNAGTEDAVNVVMTDVLPANFAEVGTGNTTITHSFGTVAAGDTVSTTFAVIVGSNVKAGMFTNTVTASADNHVDITGTIGLNVVVPQVLGDKDEPKVLGDSTTLPVTGGGLLPLLAAFSTVGIMIAGGVWATRNELLKKQLK</sequence>
<proteinExistence type="predicted"/>
<evidence type="ECO:0000256" key="3">
    <source>
        <dbReference type="ARBA" id="ARBA00023157"/>
    </source>
</evidence>
<evidence type="ECO:0000256" key="4">
    <source>
        <dbReference type="SAM" id="MobiDB-lite"/>
    </source>
</evidence>
<dbReference type="InterPro" id="IPR011042">
    <property type="entry name" value="6-blade_b-propeller_TolB-like"/>
</dbReference>
<gene>
    <name evidence="7" type="ORF">A2898_02185</name>
</gene>
<feature type="transmembrane region" description="Helical" evidence="5">
    <location>
        <begin position="12"/>
        <end position="31"/>
    </location>
</feature>
<dbReference type="NCBIfam" id="TIGR02232">
    <property type="entry name" value="myxo_disulf_rpt"/>
    <property type="match status" value="1"/>
</dbReference>
<dbReference type="InterPro" id="IPR011936">
    <property type="entry name" value="Myxo_disulph_rpt"/>
</dbReference>
<accession>A0A1G2B1N7</accession>
<evidence type="ECO:0000256" key="1">
    <source>
        <dbReference type="ARBA" id="ARBA00022729"/>
    </source>
</evidence>
<dbReference type="Gene3D" id="2.60.40.10">
    <property type="entry name" value="Immunoglobulins"/>
    <property type="match status" value="1"/>
</dbReference>
<feature type="transmembrane region" description="Helical" evidence="5">
    <location>
        <begin position="1018"/>
        <end position="1039"/>
    </location>
</feature>
<protein>
    <recommendedName>
        <fullName evidence="6">DUF11 domain-containing protein</fullName>
    </recommendedName>
</protein>
<dbReference type="SUPFAM" id="SSF101898">
    <property type="entry name" value="NHL repeat"/>
    <property type="match status" value="1"/>
</dbReference>
<keyword evidence="1" id="KW-0732">Signal</keyword>
<evidence type="ECO:0000313" key="8">
    <source>
        <dbReference type="Proteomes" id="UP000179164"/>
    </source>
</evidence>
<dbReference type="PANTHER" id="PTHR34819:SF3">
    <property type="entry name" value="CELL SURFACE PROTEIN"/>
    <property type="match status" value="1"/>
</dbReference>
<reference evidence="7 8" key="1">
    <citation type="journal article" date="2016" name="Nat. Commun.">
        <title>Thousands of microbial genomes shed light on interconnected biogeochemical processes in an aquifer system.</title>
        <authorList>
            <person name="Anantharaman K."/>
            <person name="Brown C.T."/>
            <person name="Hug L.A."/>
            <person name="Sharon I."/>
            <person name="Castelle C.J."/>
            <person name="Probst A.J."/>
            <person name="Thomas B.C."/>
            <person name="Singh A."/>
            <person name="Wilkins M.J."/>
            <person name="Karaoz U."/>
            <person name="Brodie E.L."/>
            <person name="Williams K.H."/>
            <person name="Hubbard S.S."/>
            <person name="Banfield J.F."/>
        </authorList>
    </citation>
    <scope>NUCLEOTIDE SEQUENCE [LARGE SCALE GENOMIC DNA]</scope>
</reference>
<organism evidence="7 8">
    <name type="scientific">Candidatus Kerfeldbacteria bacterium RIFCSPLOWO2_01_FULL_48_11</name>
    <dbReference type="NCBI Taxonomy" id="1798543"/>
    <lineage>
        <taxon>Bacteria</taxon>
        <taxon>Candidatus Kerfeldiibacteriota</taxon>
    </lineage>
</organism>
<dbReference type="STRING" id="1798543.A2898_02185"/>
<dbReference type="InterPro" id="IPR001434">
    <property type="entry name" value="OmcB-like_DUF11"/>
</dbReference>
<feature type="region of interest" description="Disordered" evidence="4">
    <location>
        <begin position="325"/>
        <end position="348"/>
    </location>
</feature>
<dbReference type="Proteomes" id="UP000179164">
    <property type="component" value="Unassembled WGS sequence"/>
</dbReference>
<feature type="domain" description="DUF11" evidence="6">
    <location>
        <begin position="884"/>
        <end position="981"/>
    </location>
</feature>
<keyword evidence="5" id="KW-0812">Transmembrane</keyword>
<dbReference type="PANTHER" id="PTHR34819">
    <property type="entry name" value="LARGE CYSTEINE-RICH PERIPLASMIC PROTEIN OMCB"/>
    <property type="match status" value="1"/>
</dbReference>
<dbReference type="Gene3D" id="2.120.10.30">
    <property type="entry name" value="TolB, C-terminal domain"/>
    <property type="match status" value="1"/>
</dbReference>
<evidence type="ECO:0000313" key="7">
    <source>
        <dbReference type="EMBL" id="OGY83068.1"/>
    </source>
</evidence>
<dbReference type="NCBIfam" id="TIGR01451">
    <property type="entry name" value="B_ant_repeat"/>
    <property type="match status" value="2"/>
</dbReference>